<gene>
    <name evidence="12" type="ORF">DEW08_03315</name>
</gene>
<proteinExistence type="inferred from homology"/>
<keyword evidence="6" id="KW-0564">Palmitate</keyword>
<dbReference type="KEGG" id="azz:DEW08_03315"/>
<feature type="chain" id="PRO_5015658439" description="17 kDa surface antigen" evidence="9">
    <location>
        <begin position="25"/>
        <end position="161"/>
    </location>
</feature>
<evidence type="ECO:0000256" key="5">
    <source>
        <dbReference type="ARBA" id="ARBA00023136"/>
    </source>
</evidence>
<evidence type="ECO:0000259" key="11">
    <source>
        <dbReference type="Pfam" id="PF16998"/>
    </source>
</evidence>
<name>A0A2S2CLG3_9PROT</name>
<evidence type="ECO:0000256" key="9">
    <source>
        <dbReference type="SAM" id="SignalP"/>
    </source>
</evidence>
<keyword evidence="4 9" id="KW-0732">Signal</keyword>
<dbReference type="EMBL" id="CP029352">
    <property type="protein sequence ID" value="AWK85334.1"/>
    <property type="molecule type" value="Genomic_DNA"/>
</dbReference>
<dbReference type="GO" id="GO:0009279">
    <property type="term" value="C:cell outer membrane"/>
    <property type="evidence" value="ECO:0007669"/>
    <property type="project" value="UniProtKB-SubCell"/>
</dbReference>
<feature type="domain" description="Glycine zipper 2TM" evidence="10">
    <location>
        <begin position="36"/>
        <end position="77"/>
    </location>
</feature>
<evidence type="ECO:0000256" key="2">
    <source>
        <dbReference type="ARBA" id="ARBA00008681"/>
    </source>
</evidence>
<keyword evidence="7" id="KW-0449">Lipoprotein</keyword>
<feature type="domain" description="Surface antigen" evidence="11">
    <location>
        <begin position="95"/>
        <end position="160"/>
    </location>
</feature>
<evidence type="ECO:0000256" key="1">
    <source>
        <dbReference type="ARBA" id="ARBA00004459"/>
    </source>
</evidence>
<evidence type="ECO:0000256" key="8">
    <source>
        <dbReference type="SAM" id="MobiDB-lite"/>
    </source>
</evidence>
<dbReference type="RefSeq" id="WP_109324469.1">
    <property type="nucleotide sequence ID" value="NZ_CP029352.1"/>
</dbReference>
<dbReference type="InterPro" id="IPR051407">
    <property type="entry name" value="Bact_OM_lipoprot/Surf_antigen"/>
</dbReference>
<reference evidence="13" key="1">
    <citation type="submission" date="2018-05" db="EMBL/GenBank/DDBJ databases">
        <title>Azospirillum thermophila sp. nov., a novel isolated from hot spring.</title>
        <authorList>
            <person name="Zhao Z."/>
        </authorList>
    </citation>
    <scope>NUCLEOTIDE SEQUENCE [LARGE SCALE GENOMIC DNA]</scope>
    <source>
        <strain evidence="13">CFH 70021</strain>
    </source>
</reference>
<dbReference type="PIRSF" id="PIRSF002721">
    <property type="entry name" value="Surface_antigen_Rickettsia"/>
    <property type="match status" value="1"/>
</dbReference>
<dbReference type="InterPro" id="IPR008816">
    <property type="entry name" value="Gly_zipper_2TM_dom"/>
</dbReference>
<keyword evidence="5" id="KW-0472">Membrane</keyword>
<accession>A0A2S2CLG3</accession>
<evidence type="ECO:0000313" key="12">
    <source>
        <dbReference type="EMBL" id="AWK85334.1"/>
    </source>
</evidence>
<comment type="subcellular location">
    <subcellularLocation>
        <location evidence="1">Cell outer membrane</location>
        <topology evidence="1">Lipid-anchor</topology>
    </subcellularLocation>
</comment>
<evidence type="ECO:0000256" key="7">
    <source>
        <dbReference type="ARBA" id="ARBA00023288"/>
    </source>
</evidence>
<organism evidence="12 13">
    <name type="scientific">Azospirillum thermophilum</name>
    <dbReference type="NCBI Taxonomy" id="2202148"/>
    <lineage>
        <taxon>Bacteria</taxon>
        <taxon>Pseudomonadati</taxon>
        <taxon>Pseudomonadota</taxon>
        <taxon>Alphaproteobacteria</taxon>
        <taxon>Rhodospirillales</taxon>
        <taxon>Azospirillaceae</taxon>
        <taxon>Azospirillum</taxon>
    </lineage>
</organism>
<evidence type="ECO:0000259" key="10">
    <source>
        <dbReference type="Pfam" id="PF05433"/>
    </source>
</evidence>
<dbReference type="InterPro" id="IPR016364">
    <property type="entry name" value="Surface_antigen_Rickettsia"/>
</dbReference>
<dbReference type="Pfam" id="PF16998">
    <property type="entry name" value="17kDa_Anti_2"/>
    <property type="match status" value="1"/>
</dbReference>
<evidence type="ECO:0000256" key="4">
    <source>
        <dbReference type="ARBA" id="ARBA00022729"/>
    </source>
</evidence>
<feature type="signal peptide" evidence="9">
    <location>
        <begin position="1"/>
        <end position="24"/>
    </location>
</feature>
<dbReference type="InterPro" id="IPR032635">
    <property type="entry name" value="Anti_2"/>
</dbReference>
<dbReference type="AlphaFoldDB" id="A0A2S2CLG3"/>
<sequence length="161" mass="16818">MSILKTGRSKAACAVLVLSLSLGACQTSNMSTGETVGTLGGAVAGGLVGSRFGGGTGKLITTAVGTLVGAYAGRELGRRFTGDDRQRAETAEEQAVTNNQTITWNNPQSNNSGVIQPTRTYESQSGQTCRDYTHTITVSGERQVARGTACRQNDGTWRLVS</sequence>
<dbReference type="PROSITE" id="PS51257">
    <property type="entry name" value="PROKAR_LIPOPROTEIN"/>
    <property type="match status" value="1"/>
</dbReference>
<dbReference type="OrthoDB" id="5402098at2"/>
<evidence type="ECO:0000256" key="3">
    <source>
        <dbReference type="ARBA" id="ARBA00015281"/>
    </source>
</evidence>
<evidence type="ECO:0000313" key="13">
    <source>
        <dbReference type="Proteomes" id="UP000245629"/>
    </source>
</evidence>
<keyword evidence="13" id="KW-1185">Reference proteome</keyword>
<dbReference type="Proteomes" id="UP000245629">
    <property type="component" value="Chromosome 1"/>
</dbReference>
<feature type="region of interest" description="Disordered" evidence="8">
    <location>
        <begin position="102"/>
        <end position="126"/>
    </location>
</feature>
<dbReference type="Pfam" id="PF05433">
    <property type="entry name" value="Rick_17kDa_Anti"/>
    <property type="match status" value="1"/>
</dbReference>
<dbReference type="PANTHER" id="PTHR35603:SF2">
    <property type="entry name" value="OUTER MEMBRANE LIPOPROTEIN"/>
    <property type="match status" value="1"/>
</dbReference>
<dbReference type="PANTHER" id="PTHR35603">
    <property type="match status" value="1"/>
</dbReference>
<protein>
    <recommendedName>
        <fullName evidence="3">17 kDa surface antigen</fullName>
    </recommendedName>
</protein>
<comment type="similarity">
    <text evidence="2">Belongs to the rickettsiale 17 kDa surface antigen family.</text>
</comment>
<evidence type="ECO:0000256" key="6">
    <source>
        <dbReference type="ARBA" id="ARBA00023139"/>
    </source>
</evidence>